<comment type="caution">
    <text evidence="4">The sequence shown here is derived from an EMBL/GenBank/DDBJ whole genome shotgun (WGS) entry which is preliminary data.</text>
</comment>
<dbReference type="CDD" id="cd00014">
    <property type="entry name" value="CH_SF"/>
    <property type="match status" value="1"/>
</dbReference>
<keyword evidence="5" id="KW-1185">Reference proteome</keyword>
<name>A0ABD1YW77_9MARC</name>
<dbReference type="PROSITE" id="PS51782">
    <property type="entry name" value="LYSM"/>
    <property type="match status" value="1"/>
</dbReference>
<sequence length="529" mass="58383">MTAVETNVHFREHDIEFLQNRARLWLQAVLGERFDDQRGLAELIADGNILYRVAKYVIKDMTGKSPGPETFSPRVFSEAAVQGKTSGKYLPYSNVDTFLKMCRQVGLSDVDLFTPPDAVEGKDMRRVCVAIRALAKKGRAQHIRLPDFDDVSRPLPMPKEKVGEIREHLQHVSSSPVNVTAPSPDLDMVKSERIITKFLSSTKSSPLEIPERSTYVAEPSPSDTTFPATPGPGIKTSDNSNEYPSTPAATLVGLSSPTLRKPEAETESLPIQSLSSGYNFVPGASPSPLPTFKPEWIPLEELGLEEFATLSEDANSQKTNELLTSSADQSSAQLVEPRPEDRKVLVEPSPEEKKVVQYKELRSQSSMRKSNSEARLSAQFERSESKYNEAPPKLQSPVKTNTVTRTEVKEPTGGKPVSKETSSKDLGRSAGENGLRSSLKEPAESPKPIQINVNLRVWGPVIAGVAAFFGTLLLVRTRDPPVYEVKRGDTLTKISKKAGRANWEELVKLNPNIKNPDLIYPSERLKLPS</sequence>
<feature type="domain" description="Calponin-homology (CH)" evidence="2">
    <location>
        <begin position="16"/>
        <end position="139"/>
    </location>
</feature>
<dbReference type="PROSITE" id="PS50021">
    <property type="entry name" value="CH"/>
    <property type="match status" value="1"/>
</dbReference>
<evidence type="ECO:0000256" key="1">
    <source>
        <dbReference type="SAM" id="MobiDB-lite"/>
    </source>
</evidence>
<dbReference type="InterPro" id="IPR036779">
    <property type="entry name" value="LysM_dom_sf"/>
</dbReference>
<dbReference type="SMART" id="SM00257">
    <property type="entry name" value="LysM"/>
    <property type="match status" value="1"/>
</dbReference>
<dbReference type="PANTHER" id="PTHR46756">
    <property type="entry name" value="TRANSGELIN"/>
    <property type="match status" value="1"/>
</dbReference>
<dbReference type="Proteomes" id="UP001605036">
    <property type="component" value="Unassembled WGS sequence"/>
</dbReference>
<feature type="compositionally biased region" description="Polar residues" evidence="1">
    <location>
        <begin position="312"/>
        <end position="333"/>
    </location>
</feature>
<feature type="compositionally biased region" description="Basic and acidic residues" evidence="1">
    <location>
        <begin position="337"/>
        <end position="362"/>
    </location>
</feature>
<feature type="domain" description="LysM" evidence="3">
    <location>
        <begin position="481"/>
        <end position="527"/>
    </location>
</feature>
<organism evidence="4 5">
    <name type="scientific">Riccia fluitans</name>
    <dbReference type="NCBI Taxonomy" id="41844"/>
    <lineage>
        <taxon>Eukaryota</taxon>
        <taxon>Viridiplantae</taxon>
        <taxon>Streptophyta</taxon>
        <taxon>Embryophyta</taxon>
        <taxon>Marchantiophyta</taxon>
        <taxon>Marchantiopsida</taxon>
        <taxon>Marchantiidae</taxon>
        <taxon>Marchantiales</taxon>
        <taxon>Ricciaceae</taxon>
        <taxon>Riccia</taxon>
    </lineage>
</organism>
<feature type="compositionally biased region" description="Polar residues" evidence="1">
    <location>
        <begin position="236"/>
        <end position="255"/>
    </location>
</feature>
<protein>
    <recommendedName>
        <fullName evidence="6">LysM domain-containing protein</fullName>
    </recommendedName>
</protein>
<accession>A0ABD1YW77</accession>
<dbReference type="Pfam" id="PF01476">
    <property type="entry name" value="LysM"/>
    <property type="match status" value="1"/>
</dbReference>
<evidence type="ECO:0000259" key="3">
    <source>
        <dbReference type="PROSITE" id="PS51782"/>
    </source>
</evidence>
<dbReference type="AlphaFoldDB" id="A0ABD1YW77"/>
<evidence type="ECO:0008006" key="6">
    <source>
        <dbReference type="Google" id="ProtNLM"/>
    </source>
</evidence>
<gene>
    <name evidence="4" type="ORF">R1flu_005538</name>
</gene>
<evidence type="ECO:0000313" key="5">
    <source>
        <dbReference type="Proteomes" id="UP001605036"/>
    </source>
</evidence>
<dbReference type="InterPro" id="IPR036872">
    <property type="entry name" value="CH_dom_sf"/>
</dbReference>
<dbReference type="CDD" id="cd00118">
    <property type="entry name" value="LysM"/>
    <property type="match status" value="1"/>
</dbReference>
<dbReference type="Gene3D" id="3.10.350.10">
    <property type="entry name" value="LysM domain"/>
    <property type="match status" value="1"/>
</dbReference>
<feature type="region of interest" description="Disordered" evidence="1">
    <location>
        <begin position="208"/>
        <end position="255"/>
    </location>
</feature>
<evidence type="ECO:0000313" key="4">
    <source>
        <dbReference type="EMBL" id="KAL2634059.1"/>
    </source>
</evidence>
<proteinExistence type="predicted"/>
<dbReference type="SUPFAM" id="SSF47576">
    <property type="entry name" value="Calponin-homology domain, CH-domain"/>
    <property type="match status" value="1"/>
</dbReference>
<dbReference type="PANTHER" id="PTHR46756:SF18">
    <property type="entry name" value="GAS2-LIKE PROTEIN PICKLED EGGS"/>
    <property type="match status" value="1"/>
</dbReference>
<dbReference type="InterPro" id="IPR001715">
    <property type="entry name" value="CH_dom"/>
</dbReference>
<dbReference type="InterPro" id="IPR018392">
    <property type="entry name" value="LysM"/>
</dbReference>
<feature type="compositionally biased region" description="Basic and acidic residues" evidence="1">
    <location>
        <begin position="406"/>
        <end position="427"/>
    </location>
</feature>
<dbReference type="SUPFAM" id="SSF54106">
    <property type="entry name" value="LysM domain"/>
    <property type="match status" value="1"/>
</dbReference>
<feature type="region of interest" description="Disordered" evidence="1">
    <location>
        <begin position="308"/>
        <end position="444"/>
    </location>
</feature>
<evidence type="ECO:0000259" key="2">
    <source>
        <dbReference type="PROSITE" id="PS50021"/>
    </source>
</evidence>
<dbReference type="Gene3D" id="1.10.418.10">
    <property type="entry name" value="Calponin-like domain"/>
    <property type="match status" value="1"/>
</dbReference>
<dbReference type="EMBL" id="JBHFFA010000003">
    <property type="protein sequence ID" value="KAL2634059.1"/>
    <property type="molecule type" value="Genomic_DNA"/>
</dbReference>
<reference evidence="4 5" key="1">
    <citation type="submission" date="2024-09" db="EMBL/GenBank/DDBJ databases">
        <title>Chromosome-scale assembly of Riccia fluitans.</title>
        <authorList>
            <person name="Paukszto L."/>
            <person name="Sawicki J."/>
            <person name="Karawczyk K."/>
            <person name="Piernik-Szablinska J."/>
            <person name="Szczecinska M."/>
            <person name="Mazdziarz M."/>
        </authorList>
    </citation>
    <scope>NUCLEOTIDE SEQUENCE [LARGE SCALE GENOMIC DNA]</scope>
    <source>
        <strain evidence="4">Rf_01</strain>
        <tissue evidence="4">Aerial parts of the thallus</tissue>
    </source>
</reference>